<reference evidence="1 2" key="1">
    <citation type="submission" date="2024-03" db="EMBL/GenBank/DDBJ databases">
        <authorList>
            <person name="Brejova B."/>
        </authorList>
    </citation>
    <scope>NUCLEOTIDE SEQUENCE [LARGE SCALE GENOMIC DNA]</scope>
    <source>
        <strain evidence="1 2">CBS 14171</strain>
    </source>
</reference>
<dbReference type="EMBL" id="OZ022407">
    <property type="protein sequence ID" value="CAK9438378.1"/>
    <property type="molecule type" value="Genomic_DNA"/>
</dbReference>
<evidence type="ECO:0000313" key="2">
    <source>
        <dbReference type="Proteomes" id="UP001497383"/>
    </source>
</evidence>
<dbReference type="GeneID" id="92207798"/>
<protein>
    <submittedName>
        <fullName evidence="1">Uncharacterized protein</fullName>
    </submittedName>
</protein>
<evidence type="ECO:0000313" key="1">
    <source>
        <dbReference type="EMBL" id="CAK9438378.1"/>
    </source>
</evidence>
<gene>
    <name evidence="1" type="ORF">LODBEIA_P26020</name>
</gene>
<dbReference type="RefSeq" id="XP_066829540.1">
    <property type="nucleotide sequence ID" value="XM_066972620.1"/>
</dbReference>
<organism evidence="1 2">
    <name type="scientific">Lodderomyces beijingensis</name>
    <dbReference type="NCBI Taxonomy" id="1775926"/>
    <lineage>
        <taxon>Eukaryota</taxon>
        <taxon>Fungi</taxon>
        <taxon>Dikarya</taxon>
        <taxon>Ascomycota</taxon>
        <taxon>Saccharomycotina</taxon>
        <taxon>Pichiomycetes</taxon>
        <taxon>Debaryomycetaceae</taxon>
        <taxon>Candida/Lodderomyces clade</taxon>
        <taxon>Lodderomyces</taxon>
    </lineage>
</organism>
<name>A0ABP0ZJQ1_9ASCO</name>
<sequence>MALEVLILPYSWFKSRTAFLELQCLINKAYDKPQHQFKLIETPRIYTETSLLKDLYISPNDECCFYLLLGGCNEIHQFEEQNGVRNFKERQVEACFDCDITEEFISKFDLSRLDDAKITIADDSFEMDDRVVRRCLVALALKTYHGQLFQSSETRAKVYELTAFCSFMRNAAARFLNYVIDHLLLSPDLFQILSTSTKLKELDAIIIHADYIVEHNLEQYYLAKCGFQKSPQEEDTHIKVNSDGAATYLVAEKTVVANRDFHISYIYRVIEVA</sequence>
<proteinExistence type="predicted"/>
<keyword evidence="2" id="KW-1185">Reference proteome</keyword>
<dbReference type="Proteomes" id="UP001497383">
    <property type="component" value="Chromosome 3"/>
</dbReference>
<accession>A0ABP0ZJQ1</accession>